<comment type="caution">
    <text evidence="1">The sequence shown here is derived from an EMBL/GenBank/DDBJ whole genome shotgun (WGS) entry which is preliminary data.</text>
</comment>
<dbReference type="OrthoDB" id="9956878at2"/>
<dbReference type="RefSeq" id="WP_132678362.1">
    <property type="nucleotide sequence ID" value="NZ_SMKS01000060.1"/>
</dbReference>
<dbReference type="AlphaFoldDB" id="A0A4R4VNA7"/>
<organism evidence="1 2">
    <name type="scientific">Saccharopolyspora terrae</name>
    <dbReference type="NCBI Taxonomy" id="2530384"/>
    <lineage>
        <taxon>Bacteria</taxon>
        <taxon>Bacillati</taxon>
        <taxon>Actinomycetota</taxon>
        <taxon>Actinomycetes</taxon>
        <taxon>Pseudonocardiales</taxon>
        <taxon>Pseudonocardiaceae</taxon>
        <taxon>Saccharopolyspora</taxon>
    </lineage>
</organism>
<gene>
    <name evidence="1" type="ORF">E1181_24930</name>
</gene>
<sequence>MRASNTTPRRKITWGQLKVGDLWIGDRPANETRAVTEVAPASDGTATITFDDGTAQTNPTDFEITIAVTGEE</sequence>
<evidence type="ECO:0000313" key="2">
    <source>
        <dbReference type="Proteomes" id="UP000295674"/>
    </source>
</evidence>
<accession>A0A4R4VNA7</accession>
<keyword evidence="2" id="KW-1185">Reference proteome</keyword>
<reference evidence="1 2" key="1">
    <citation type="submission" date="2019-03" db="EMBL/GenBank/DDBJ databases">
        <title>Draft genome sequences of novel Actinobacteria.</title>
        <authorList>
            <person name="Sahin N."/>
            <person name="Ay H."/>
            <person name="Saygin H."/>
        </authorList>
    </citation>
    <scope>NUCLEOTIDE SEQUENCE [LARGE SCALE GENOMIC DNA]</scope>
    <source>
        <strain evidence="1 2">16K309</strain>
    </source>
</reference>
<proteinExistence type="predicted"/>
<dbReference type="EMBL" id="SMKS01000060">
    <property type="protein sequence ID" value="TDD01530.1"/>
    <property type="molecule type" value="Genomic_DNA"/>
</dbReference>
<name>A0A4R4VNA7_9PSEU</name>
<dbReference type="Proteomes" id="UP000295674">
    <property type="component" value="Unassembled WGS sequence"/>
</dbReference>
<evidence type="ECO:0000313" key="1">
    <source>
        <dbReference type="EMBL" id="TDD01530.1"/>
    </source>
</evidence>
<protein>
    <submittedName>
        <fullName evidence="1">Uncharacterized protein</fullName>
    </submittedName>
</protein>